<evidence type="ECO:0000313" key="3">
    <source>
        <dbReference type="EMBL" id="KAJ8911895.1"/>
    </source>
</evidence>
<evidence type="ECO:0000259" key="2">
    <source>
        <dbReference type="Pfam" id="PF08398"/>
    </source>
</evidence>
<dbReference type="Gene3D" id="1.20.90.10">
    <property type="entry name" value="Phospholipase A2 domain"/>
    <property type="match status" value="1"/>
</dbReference>
<dbReference type="InterPro" id="IPR013607">
    <property type="entry name" value="Phospholipase_A2-like"/>
</dbReference>
<feature type="region of interest" description="Disordered" evidence="1">
    <location>
        <begin position="142"/>
        <end position="180"/>
    </location>
</feature>
<feature type="domain" description="Phospholipase A2-like" evidence="2">
    <location>
        <begin position="43"/>
        <end position="106"/>
    </location>
</feature>
<dbReference type="AlphaFoldDB" id="A0AAV8VCL2"/>
<dbReference type="GO" id="GO:0005198">
    <property type="term" value="F:structural molecule activity"/>
    <property type="evidence" value="ECO:0007669"/>
    <property type="project" value="InterPro"/>
</dbReference>
<keyword evidence="4" id="KW-1185">Reference proteome</keyword>
<name>A0AAV8VCL2_9CUCU</name>
<dbReference type="Pfam" id="PF08398">
    <property type="entry name" value="Phospholip_A2_4"/>
    <property type="match status" value="1"/>
</dbReference>
<gene>
    <name evidence="3" type="ORF">NQ315_012309</name>
</gene>
<dbReference type="GO" id="GO:0006644">
    <property type="term" value="P:phospholipid metabolic process"/>
    <property type="evidence" value="ECO:0007669"/>
    <property type="project" value="InterPro"/>
</dbReference>
<protein>
    <recommendedName>
        <fullName evidence="2">Phospholipase A2-like domain-containing protein</fullName>
    </recommendedName>
</protein>
<sequence>MFTDVYYVMLVYKDSSVINHQREQKRKRGSGFVNSRINKLPFELHIPDYQYCGPGTKLEKRLQRSDPGINELDKHCRRHDIAYRNSSDLLDRHKADLILQKGATKRVQSQDTSLREKKPAWIISNTMKTKRRLGMGIRLKKEGNSRRRSKVKEGKSIRRRSNTHLRKHRKRVIPPPAALR</sequence>
<organism evidence="3 4">
    <name type="scientific">Exocentrus adspersus</name>
    <dbReference type="NCBI Taxonomy" id="1586481"/>
    <lineage>
        <taxon>Eukaryota</taxon>
        <taxon>Metazoa</taxon>
        <taxon>Ecdysozoa</taxon>
        <taxon>Arthropoda</taxon>
        <taxon>Hexapoda</taxon>
        <taxon>Insecta</taxon>
        <taxon>Pterygota</taxon>
        <taxon>Neoptera</taxon>
        <taxon>Endopterygota</taxon>
        <taxon>Coleoptera</taxon>
        <taxon>Polyphaga</taxon>
        <taxon>Cucujiformia</taxon>
        <taxon>Chrysomeloidea</taxon>
        <taxon>Cerambycidae</taxon>
        <taxon>Lamiinae</taxon>
        <taxon>Acanthocinini</taxon>
        <taxon>Exocentrus</taxon>
    </lineage>
</organism>
<dbReference type="GO" id="GO:0004623">
    <property type="term" value="F:phospholipase A2 activity"/>
    <property type="evidence" value="ECO:0007669"/>
    <property type="project" value="InterPro"/>
</dbReference>
<evidence type="ECO:0000256" key="1">
    <source>
        <dbReference type="SAM" id="MobiDB-lite"/>
    </source>
</evidence>
<feature type="compositionally biased region" description="Basic residues" evidence="1">
    <location>
        <begin position="157"/>
        <end position="172"/>
    </location>
</feature>
<dbReference type="InterPro" id="IPR036444">
    <property type="entry name" value="PLipase_A2_dom_sf"/>
</dbReference>
<proteinExistence type="predicted"/>
<dbReference type="EMBL" id="JANEYG010000156">
    <property type="protein sequence ID" value="KAJ8911895.1"/>
    <property type="molecule type" value="Genomic_DNA"/>
</dbReference>
<reference evidence="3 4" key="1">
    <citation type="journal article" date="2023" name="Insect Mol. Biol.">
        <title>Genome sequencing provides insights into the evolution of gene families encoding plant cell wall-degrading enzymes in longhorned beetles.</title>
        <authorList>
            <person name="Shin N.R."/>
            <person name="Okamura Y."/>
            <person name="Kirsch R."/>
            <person name="Pauchet Y."/>
        </authorList>
    </citation>
    <scope>NUCLEOTIDE SEQUENCE [LARGE SCALE GENOMIC DNA]</scope>
    <source>
        <strain evidence="3">EAD_L_NR</strain>
    </source>
</reference>
<feature type="compositionally biased region" description="Basic and acidic residues" evidence="1">
    <location>
        <begin position="142"/>
        <end position="156"/>
    </location>
</feature>
<accession>A0AAV8VCL2</accession>
<comment type="caution">
    <text evidence="3">The sequence shown here is derived from an EMBL/GenBank/DDBJ whole genome shotgun (WGS) entry which is preliminary data.</text>
</comment>
<dbReference type="Proteomes" id="UP001159042">
    <property type="component" value="Unassembled WGS sequence"/>
</dbReference>
<evidence type="ECO:0000313" key="4">
    <source>
        <dbReference type="Proteomes" id="UP001159042"/>
    </source>
</evidence>
<dbReference type="GO" id="GO:0050482">
    <property type="term" value="P:arachidonate secretion"/>
    <property type="evidence" value="ECO:0007669"/>
    <property type="project" value="InterPro"/>
</dbReference>